<dbReference type="KEGG" id="oai:OLEAN_C26290"/>
<dbReference type="PATRIC" id="fig|698738.3.peg.2728"/>
<dbReference type="Proteomes" id="UP000032749">
    <property type="component" value="Chromosome"/>
</dbReference>
<dbReference type="AlphaFoldDB" id="R4YPH0"/>
<dbReference type="HOGENOM" id="CLU_2826902_0_0_6"/>
<evidence type="ECO:0000313" key="1">
    <source>
        <dbReference type="EMBL" id="CCK76805.1"/>
    </source>
</evidence>
<keyword evidence="2" id="KW-1185">Reference proteome</keyword>
<evidence type="ECO:0000313" key="2">
    <source>
        <dbReference type="Proteomes" id="UP000032749"/>
    </source>
</evidence>
<protein>
    <submittedName>
        <fullName evidence="1">Uncharacterized protein</fullName>
    </submittedName>
</protein>
<name>R4YPH0_OLEAN</name>
<gene>
    <name evidence="1" type="ORF">OLEAN_C26290</name>
</gene>
<sequence length="66" mass="7512">MVILSPILPNNDPEHTNKEIWLLRVTLLSSRLVTKWAGERMDLEVAVDGLLRVSRISIVFGSLRIE</sequence>
<dbReference type="STRING" id="698738.OLEAN_C26290"/>
<accession>R4YPH0</accession>
<proteinExistence type="predicted"/>
<reference evidence="1 2" key="1">
    <citation type="journal article" date="2013" name="Nat. Commun.">
        <title>Genome sequence and functional genomic analysis of the oil-degrading bacterium Oleispira antarctica.</title>
        <authorList>
            <person name="Kube M."/>
            <person name="Chernikova T.N."/>
            <person name="Al-Ramahi Y."/>
            <person name="Beloqui A."/>
            <person name="Lopez-Cortez N."/>
            <person name="Guazzaroni M.E."/>
            <person name="Heipieper H.J."/>
            <person name="Klages S."/>
            <person name="Kotsyurbenko O.R."/>
            <person name="Langer I."/>
            <person name="Nechitaylo T.Y."/>
            <person name="Lunsdorf H."/>
            <person name="Fernandez M."/>
            <person name="Juarez S."/>
            <person name="Ciordia S."/>
            <person name="Singer A."/>
            <person name="Kagan O."/>
            <person name="Egorova O."/>
            <person name="Petit P.A."/>
            <person name="Stogios P."/>
            <person name="Kim Y."/>
            <person name="Tchigvintsev A."/>
            <person name="Flick R."/>
            <person name="Denaro R."/>
            <person name="Genovese M."/>
            <person name="Albar J.P."/>
            <person name="Reva O.N."/>
            <person name="Martinez-Gomariz M."/>
            <person name="Tran H."/>
            <person name="Ferrer M."/>
            <person name="Savchenko A."/>
            <person name="Yakunin A.F."/>
            <person name="Yakimov M.M."/>
            <person name="Golyshina O.V."/>
            <person name="Reinhardt R."/>
            <person name="Golyshin P.N."/>
        </authorList>
    </citation>
    <scope>NUCLEOTIDE SEQUENCE [LARGE SCALE GENOMIC DNA]</scope>
</reference>
<organism evidence="1 2">
    <name type="scientific">Oleispira antarctica RB-8</name>
    <dbReference type="NCBI Taxonomy" id="698738"/>
    <lineage>
        <taxon>Bacteria</taxon>
        <taxon>Pseudomonadati</taxon>
        <taxon>Pseudomonadota</taxon>
        <taxon>Gammaproteobacteria</taxon>
        <taxon>Oceanospirillales</taxon>
        <taxon>Oceanospirillaceae</taxon>
        <taxon>Oleispira</taxon>
    </lineage>
</organism>
<dbReference type="EMBL" id="FO203512">
    <property type="protein sequence ID" value="CCK76805.1"/>
    <property type="molecule type" value="Genomic_DNA"/>
</dbReference>